<dbReference type="PANTHER" id="PTHR33987">
    <property type="entry name" value="CALCINEURIN-LIKE METALLO-PHOSPHOESTERASE SUPERFAMILY PROTEIN"/>
    <property type="match status" value="1"/>
</dbReference>
<dbReference type="InterPro" id="IPR056702">
    <property type="entry name" value="DUF7800"/>
</dbReference>
<keyword evidence="1" id="KW-0732">Signal</keyword>
<evidence type="ECO:0000313" key="5">
    <source>
        <dbReference type="Proteomes" id="UP000247099"/>
    </source>
</evidence>
<evidence type="ECO:0000256" key="1">
    <source>
        <dbReference type="SAM" id="SignalP"/>
    </source>
</evidence>
<sequence>MYKILFILTLPFLAQTLAAKLLSGPMLTGVDMREARIWVQAEAPSVVRIAYAELNDKENPTWSPSIETDSGLANTAVVTLSQIEPGKTYHYKVELNGELLAPSYEFKSPAFYHGRTPPPDFSIAVGGAHYMIEDGYEPPYQLLGAGYEIFETIASADPALMLWLGNTAHLRESDWGSKSGYLKRFSKARTAPGLGKLLSSTSHYATWGTADYGPDGAGAHSSYRDFAEHSFRAFWPRAVKVAQLEGIPTSFRYADVDFFMLDTRSYRNDTPTSEQPFRILGDEQIEWLRQELIRSKATFKVVVAGAPILNPAKSRNNLSYAEREHTELLQMLRSEAIPGLFFISGGKYYGELTRLVHANSYNLFDLTVGPLTANPRDNQDELNFFRMPGSSTFERHFALLDFKGPEEDRRIVIRIMSIEGKELWNREIPASSLQPPED</sequence>
<reference evidence="4 5" key="1">
    <citation type="submission" date="2018-05" db="EMBL/GenBank/DDBJ databases">
        <title>Coraliomargarita sinensis sp. nov., isolated from a marine solar saltern.</title>
        <authorList>
            <person name="Zhou L.Y."/>
        </authorList>
    </citation>
    <scope>NUCLEOTIDE SEQUENCE [LARGE SCALE GENOMIC DNA]</scope>
    <source>
        <strain evidence="4 5">WN38</strain>
    </source>
</reference>
<dbReference type="PANTHER" id="PTHR33987:SF1">
    <property type="entry name" value="CALCINEURIN-LIKE METALLO-PHOSPHOESTERASE SUPERFAMILY PROTEIN"/>
    <property type="match status" value="1"/>
</dbReference>
<feature type="domain" description="DUF7800" evidence="3">
    <location>
        <begin position="19"/>
        <end position="110"/>
    </location>
</feature>
<dbReference type="InterPro" id="IPR029052">
    <property type="entry name" value="Metallo-depent_PP-like"/>
</dbReference>
<dbReference type="EMBL" id="QHJQ01000008">
    <property type="protein sequence ID" value="PXA03616.1"/>
    <property type="molecule type" value="Genomic_DNA"/>
</dbReference>
<accession>A0A317ZE85</accession>
<evidence type="ECO:0000259" key="3">
    <source>
        <dbReference type="Pfam" id="PF25077"/>
    </source>
</evidence>
<dbReference type="InParanoid" id="A0A317ZE85"/>
<keyword evidence="5" id="KW-1185">Reference proteome</keyword>
<feature type="signal peptide" evidence="1">
    <location>
        <begin position="1"/>
        <end position="18"/>
    </location>
</feature>
<name>A0A317ZE85_9BACT</name>
<protein>
    <submittedName>
        <fullName evidence="4">Uncharacterized protein</fullName>
    </submittedName>
</protein>
<dbReference type="Pfam" id="PF09423">
    <property type="entry name" value="PhoD"/>
    <property type="match status" value="1"/>
</dbReference>
<dbReference type="InterPro" id="IPR038607">
    <property type="entry name" value="PhoD-like_sf"/>
</dbReference>
<dbReference type="InterPro" id="IPR018946">
    <property type="entry name" value="PhoD-like_MPP"/>
</dbReference>
<feature type="domain" description="PhoD-like phosphatase metallophosphatase" evidence="2">
    <location>
        <begin position="226"/>
        <end position="355"/>
    </location>
</feature>
<dbReference type="Pfam" id="PF25077">
    <property type="entry name" value="DUF7800"/>
    <property type="match status" value="1"/>
</dbReference>
<dbReference type="RefSeq" id="WP_110131615.1">
    <property type="nucleotide sequence ID" value="NZ_QHJQ01000008.1"/>
</dbReference>
<feature type="chain" id="PRO_5016323987" evidence="1">
    <location>
        <begin position="19"/>
        <end position="438"/>
    </location>
</feature>
<proteinExistence type="predicted"/>
<dbReference type="Gene3D" id="3.60.21.70">
    <property type="entry name" value="PhoD-like phosphatase"/>
    <property type="match status" value="1"/>
</dbReference>
<evidence type="ECO:0000259" key="2">
    <source>
        <dbReference type="Pfam" id="PF09423"/>
    </source>
</evidence>
<comment type="caution">
    <text evidence="4">The sequence shown here is derived from an EMBL/GenBank/DDBJ whole genome shotgun (WGS) entry which is preliminary data.</text>
</comment>
<evidence type="ECO:0000313" key="4">
    <source>
        <dbReference type="EMBL" id="PXA03616.1"/>
    </source>
</evidence>
<gene>
    <name evidence="4" type="ORF">DDZ13_11590</name>
</gene>
<dbReference type="OrthoDB" id="9810511at2"/>
<dbReference type="SUPFAM" id="SSF56300">
    <property type="entry name" value="Metallo-dependent phosphatases"/>
    <property type="match status" value="1"/>
</dbReference>
<organism evidence="4 5">
    <name type="scientific">Coraliomargarita sinensis</name>
    <dbReference type="NCBI Taxonomy" id="2174842"/>
    <lineage>
        <taxon>Bacteria</taxon>
        <taxon>Pseudomonadati</taxon>
        <taxon>Verrucomicrobiota</taxon>
        <taxon>Opitutia</taxon>
        <taxon>Puniceicoccales</taxon>
        <taxon>Coraliomargaritaceae</taxon>
        <taxon>Coraliomargarita</taxon>
    </lineage>
</organism>
<dbReference type="Proteomes" id="UP000247099">
    <property type="component" value="Unassembled WGS sequence"/>
</dbReference>
<dbReference type="AlphaFoldDB" id="A0A317ZE85"/>